<proteinExistence type="predicted"/>
<evidence type="ECO:0000313" key="4">
    <source>
        <dbReference type="EMBL" id="CAB4199472.1"/>
    </source>
</evidence>
<dbReference type="EMBL" id="LR796778">
    <property type="protein sequence ID" value="CAB4165246.1"/>
    <property type="molecule type" value="Genomic_DNA"/>
</dbReference>
<reference evidence="6" key="1">
    <citation type="submission" date="2020-05" db="EMBL/GenBank/DDBJ databases">
        <authorList>
            <person name="Chiriac C."/>
            <person name="Salcher M."/>
            <person name="Ghai R."/>
            <person name="Kavagutti S V."/>
        </authorList>
    </citation>
    <scope>NUCLEOTIDE SEQUENCE</scope>
</reference>
<gene>
    <name evidence="3" type="ORF">UFOVP1001_28</name>
    <name evidence="4" type="ORF">UFOVP1338_48</name>
    <name evidence="5" type="ORF">UFOVP1447_43</name>
    <name evidence="6" type="ORF">UFOVP1599_39</name>
    <name evidence="1" type="ORF">UFOVP827_25</name>
    <name evidence="2" type="ORF">UFOVP916_4</name>
</gene>
<dbReference type="EMBL" id="LR796950">
    <property type="protein sequence ID" value="CAB4177355.1"/>
    <property type="molecule type" value="Genomic_DNA"/>
</dbReference>
<dbReference type="EMBL" id="LR796866">
    <property type="protein sequence ID" value="CAB4171416.1"/>
    <property type="molecule type" value="Genomic_DNA"/>
</dbReference>
<dbReference type="EMBL" id="LR797462">
    <property type="protein sequence ID" value="CAB4218094.1"/>
    <property type="molecule type" value="Genomic_DNA"/>
</dbReference>
<evidence type="ECO:0000313" key="1">
    <source>
        <dbReference type="EMBL" id="CAB4165246.1"/>
    </source>
</evidence>
<evidence type="ECO:0000313" key="3">
    <source>
        <dbReference type="EMBL" id="CAB4177355.1"/>
    </source>
</evidence>
<name>A0A6J5STN8_9CAUD</name>
<protein>
    <submittedName>
        <fullName evidence="6">Uncharacterized protein</fullName>
    </submittedName>
</protein>
<sequence length="94" mass="11335">MATNKDYLISRKFIYGLEFIRSEMELKMHEAKIKNPKFDETDIKQKIAAVSETQLYLHELYEELERIKKENLSLQFLNKKLLTDKIYNETKQPH</sequence>
<evidence type="ECO:0000313" key="6">
    <source>
        <dbReference type="EMBL" id="CAB4218094.1"/>
    </source>
</evidence>
<evidence type="ECO:0000313" key="5">
    <source>
        <dbReference type="EMBL" id="CAB4213497.1"/>
    </source>
</evidence>
<organism evidence="6">
    <name type="scientific">uncultured Caudovirales phage</name>
    <dbReference type="NCBI Taxonomy" id="2100421"/>
    <lineage>
        <taxon>Viruses</taxon>
        <taxon>Duplodnaviria</taxon>
        <taxon>Heunggongvirae</taxon>
        <taxon>Uroviricota</taxon>
        <taxon>Caudoviricetes</taxon>
        <taxon>Peduoviridae</taxon>
        <taxon>Maltschvirus</taxon>
        <taxon>Maltschvirus maltsch</taxon>
    </lineage>
</organism>
<accession>A0A6J5STN8</accession>
<dbReference type="EMBL" id="LR797284">
    <property type="protein sequence ID" value="CAB4199472.1"/>
    <property type="molecule type" value="Genomic_DNA"/>
</dbReference>
<dbReference type="EMBL" id="LR797398">
    <property type="protein sequence ID" value="CAB4213497.1"/>
    <property type="molecule type" value="Genomic_DNA"/>
</dbReference>
<evidence type="ECO:0000313" key="2">
    <source>
        <dbReference type="EMBL" id="CAB4171416.1"/>
    </source>
</evidence>